<evidence type="ECO:0000313" key="3">
    <source>
        <dbReference type="EMBL" id="MDK2124703.1"/>
    </source>
</evidence>
<dbReference type="InterPro" id="IPR002372">
    <property type="entry name" value="PQQ_rpt_dom"/>
</dbReference>
<comment type="caution">
    <text evidence="3">The sequence shown here is derived from an EMBL/GenBank/DDBJ whole genome shotgun (WGS) entry which is preliminary data.</text>
</comment>
<evidence type="ECO:0000259" key="2">
    <source>
        <dbReference type="Pfam" id="PF13360"/>
    </source>
</evidence>
<keyword evidence="4" id="KW-1185">Reference proteome</keyword>
<gene>
    <name evidence="3" type="ORF">PZA18_11645</name>
</gene>
<dbReference type="InterPro" id="IPR015943">
    <property type="entry name" value="WD40/YVTN_repeat-like_dom_sf"/>
</dbReference>
<feature type="signal peptide" evidence="1">
    <location>
        <begin position="1"/>
        <end position="24"/>
    </location>
</feature>
<dbReference type="Pfam" id="PF13360">
    <property type="entry name" value="PQQ_2"/>
    <property type="match status" value="1"/>
</dbReference>
<feature type="chain" id="PRO_5045289811" evidence="1">
    <location>
        <begin position="25"/>
        <end position="631"/>
    </location>
</feature>
<dbReference type="Gene3D" id="2.130.10.10">
    <property type="entry name" value="YVTN repeat-like/Quinoprotein amine dehydrogenase"/>
    <property type="match status" value="1"/>
</dbReference>
<dbReference type="SUPFAM" id="SSF50998">
    <property type="entry name" value="Quinoprotein alcohol dehydrogenase-like"/>
    <property type="match status" value="1"/>
</dbReference>
<protein>
    <submittedName>
        <fullName evidence="3">PQQ-binding-like beta-propeller repeat protein</fullName>
    </submittedName>
</protein>
<proteinExistence type="predicted"/>
<reference evidence="3" key="1">
    <citation type="submission" date="2023-03" db="EMBL/GenBank/DDBJ databases">
        <title>Chitinimonas shenzhenensis gen. nov., sp. nov., a novel member of family Burkholderiaceae isolated from activated sludge collected in Shen Zhen, China.</title>
        <authorList>
            <person name="Wang X."/>
        </authorList>
    </citation>
    <scope>NUCLEOTIDE SEQUENCE</scope>
    <source>
        <strain evidence="3">DQS-5</strain>
    </source>
</reference>
<dbReference type="RefSeq" id="WP_284101013.1">
    <property type="nucleotide sequence ID" value="NZ_JARRAF010000011.1"/>
</dbReference>
<dbReference type="PANTHER" id="PTHR34512">
    <property type="entry name" value="CELL SURFACE PROTEIN"/>
    <property type="match status" value="1"/>
</dbReference>
<name>A0ABT7E032_9NEIS</name>
<accession>A0ABT7E032</accession>
<keyword evidence="1" id="KW-0732">Signal</keyword>
<feature type="domain" description="Pyrrolo-quinoline quinone repeat" evidence="2">
    <location>
        <begin position="178"/>
        <end position="298"/>
    </location>
</feature>
<dbReference type="PANTHER" id="PTHR34512:SF30">
    <property type="entry name" value="OUTER MEMBRANE PROTEIN ASSEMBLY FACTOR BAMB"/>
    <property type="match status" value="1"/>
</dbReference>
<sequence>MSFTPLFKSLGTLMLTLASSLVLAQDWQTYQGNTRYSDYVPVSYTDTKPKLIWEISGRSDILGPSPVIAQEKVFFISYDKDAHRYKINAINLSDGKMSWTSPLDLEDESLPKDNKFSLSFVDGKLYLTGNGVSVYDANNGDKIYSRTAKDLNGNTFSRSIIKHGMIFSMAQDVPNGRNILYANNASNGDEVWSAVLPQSQPEIAIKDDELYIYFNGNLNAYSIYTGEILYQIPHKGNSVFSPLLFGQQGNLLALIDGTAVSFNLKTRSVDWTFAGNYFQMISGKGVVYLRESVYFPDAENLNFHNLVGLEERSARVISYMQIGGCNYDSYSKSELGFAFTDSTLFFPCLAGMYGFKLNKNGALATRDILWKIPETYHPSINIINSTAISDDYLVAFNGGQYARSGVYNTITAFRFEKEFERVNPFEFLPAFNVKSGEWGTSKSITVTGISKPTPVSVVGGEYSINDSAFTNEPGLVNRGDKVRVRARASLLAGDKSIATLSFNDATGTFEVYTTDDFTVPISAAAVGSLKSKTIDVKLNIGEDFAGKGGAIYVLLSHNGALYAYTQKGWAPVSIDEVPHYYWGVLDTTSIRLTSSLDISSIKGANLFVGYGKHLDEMLSAKRYKLVYTVQD</sequence>
<dbReference type="Proteomes" id="UP001172778">
    <property type="component" value="Unassembled WGS sequence"/>
</dbReference>
<dbReference type="EMBL" id="JARRAF010000011">
    <property type="protein sequence ID" value="MDK2124703.1"/>
    <property type="molecule type" value="Genomic_DNA"/>
</dbReference>
<evidence type="ECO:0000256" key="1">
    <source>
        <dbReference type="SAM" id="SignalP"/>
    </source>
</evidence>
<evidence type="ECO:0000313" key="4">
    <source>
        <dbReference type="Proteomes" id="UP001172778"/>
    </source>
</evidence>
<organism evidence="3 4">
    <name type="scientific">Parachitinimonas caeni</name>
    <dbReference type="NCBI Taxonomy" id="3031301"/>
    <lineage>
        <taxon>Bacteria</taxon>
        <taxon>Pseudomonadati</taxon>
        <taxon>Pseudomonadota</taxon>
        <taxon>Betaproteobacteria</taxon>
        <taxon>Neisseriales</taxon>
        <taxon>Chitinibacteraceae</taxon>
        <taxon>Parachitinimonas</taxon>
    </lineage>
</organism>
<dbReference type="InterPro" id="IPR011047">
    <property type="entry name" value="Quinoprotein_ADH-like_sf"/>
</dbReference>